<dbReference type="SUPFAM" id="SSF54427">
    <property type="entry name" value="NTF2-like"/>
    <property type="match status" value="1"/>
</dbReference>
<gene>
    <name evidence="2" type="ORF">J2S59_001902</name>
</gene>
<sequence>MSDLDDLLALERRGWDSLCDGTGAEFYGSLMTAEAVMVLAHGFALDHEQVRASLADAPPWSSYEITEPRLVPVGEHAAALVYRARATRGDEPAFEAWMTSVYDLSGPEPRLSVYQQTPIPS</sequence>
<dbReference type="InterPro" id="IPR027843">
    <property type="entry name" value="DUF4440"/>
</dbReference>
<protein>
    <recommendedName>
        <fullName evidence="1">DUF4440 domain-containing protein</fullName>
    </recommendedName>
</protein>
<evidence type="ECO:0000313" key="2">
    <source>
        <dbReference type="EMBL" id="MDP9822093.1"/>
    </source>
</evidence>
<evidence type="ECO:0000259" key="1">
    <source>
        <dbReference type="Pfam" id="PF14534"/>
    </source>
</evidence>
<accession>A0ABT9NNY3</accession>
<dbReference type="Pfam" id="PF14534">
    <property type="entry name" value="DUF4440"/>
    <property type="match status" value="1"/>
</dbReference>
<dbReference type="InterPro" id="IPR032710">
    <property type="entry name" value="NTF2-like_dom_sf"/>
</dbReference>
<organism evidence="2 3">
    <name type="scientific">Nocardioides massiliensis</name>
    <dbReference type="NCBI Taxonomy" id="1325935"/>
    <lineage>
        <taxon>Bacteria</taxon>
        <taxon>Bacillati</taxon>
        <taxon>Actinomycetota</taxon>
        <taxon>Actinomycetes</taxon>
        <taxon>Propionibacteriales</taxon>
        <taxon>Nocardioidaceae</taxon>
        <taxon>Nocardioides</taxon>
    </lineage>
</organism>
<comment type="caution">
    <text evidence="2">The sequence shown here is derived from an EMBL/GenBank/DDBJ whole genome shotgun (WGS) entry which is preliminary data.</text>
</comment>
<proteinExistence type="predicted"/>
<evidence type="ECO:0000313" key="3">
    <source>
        <dbReference type="Proteomes" id="UP001240447"/>
    </source>
</evidence>
<name>A0ABT9NNY3_9ACTN</name>
<dbReference type="Proteomes" id="UP001240447">
    <property type="component" value="Unassembled WGS sequence"/>
</dbReference>
<keyword evidence="3" id="KW-1185">Reference proteome</keyword>
<feature type="domain" description="DUF4440" evidence="1">
    <location>
        <begin position="7"/>
        <end position="103"/>
    </location>
</feature>
<dbReference type="Gene3D" id="3.10.450.50">
    <property type="match status" value="1"/>
</dbReference>
<reference evidence="2 3" key="1">
    <citation type="submission" date="2023-07" db="EMBL/GenBank/DDBJ databases">
        <title>Sequencing the genomes of 1000 actinobacteria strains.</title>
        <authorList>
            <person name="Klenk H.-P."/>
        </authorList>
    </citation>
    <scope>NUCLEOTIDE SEQUENCE [LARGE SCALE GENOMIC DNA]</scope>
    <source>
        <strain evidence="2 3">GD13</strain>
    </source>
</reference>
<dbReference type="RefSeq" id="WP_068123950.1">
    <property type="nucleotide sequence ID" value="NZ_CCXJ01000677.1"/>
</dbReference>
<dbReference type="EMBL" id="JAUSQM010000001">
    <property type="protein sequence ID" value="MDP9822093.1"/>
    <property type="molecule type" value="Genomic_DNA"/>
</dbReference>